<dbReference type="Pfam" id="PF16732">
    <property type="entry name" value="ComP_DUS"/>
    <property type="match status" value="1"/>
</dbReference>
<gene>
    <name evidence="3" type="ORF">RED13_002617</name>
</gene>
<evidence type="ECO:0000313" key="4">
    <source>
        <dbReference type="Proteomes" id="UP001281217"/>
    </source>
</evidence>
<protein>
    <submittedName>
        <fullName evidence="3">Type IV pilin protein</fullName>
    </submittedName>
</protein>
<comment type="caution">
    <text evidence="3">The sequence shown here is derived from an EMBL/GenBank/DDBJ whole genome shotgun (WGS) entry which is preliminary data.</text>
</comment>
<dbReference type="EMBL" id="JAVRDO010000007">
    <property type="protein sequence ID" value="MDX9688170.1"/>
    <property type="molecule type" value="Genomic_DNA"/>
</dbReference>
<dbReference type="Gene3D" id="3.30.700.10">
    <property type="entry name" value="Glycoprotein, Type 4 Pilin"/>
    <property type="match status" value="1"/>
</dbReference>
<organism evidence="3 4">
    <name type="scientific">Halopseudomonas formosensis</name>
    <dbReference type="NCBI Taxonomy" id="1002526"/>
    <lineage>
        <taxon>Bacteria</taxon>
        <taxon>Pseudomonadati</taxon>
        <taxon>Pseudomonadota</taxon>
        <taxon>Gammaproteobacteria</taxon>
        <taxon>Pseudomonadales</taxon>
        <taxon>Pseudomonadaceae</taxon>
        <taxon>Halopseudomonas</taxon>
    </lineage>
</organism>
<dbReference type="InterPro" id="IPR045584">
    <property type="entry name" value="Pilin-like"/>
</dbReference>
<keyword evidence="2" id="KW-1133">Transmembrane helix</keyword>
<evidence type="ECO:0000256" key="2">
    <source>
        <dbReference type="SAM" id="Phobius"/>
    </source>
</evidence>
<keyword evidence="2" id="KW-0472">Membrane</keyword>
<reference evidence="4" key="1">
    <citation type="submission" date="2023-07" db="EMBL/GenBank/DDBJ databases">
        <authorList>
            <person name="de Witt J."/>
        </authorList>
    </citation>
    <scope>NUCLEOTIDE SEQUENCE [LARGE SCALE GENOMIC DNA]</scope>
    <source>
        <strain evidence="4">FZJ</strain>
    </source>
</reference>
<keyword evidence="2" id="KW-0812">Transmembrane</keyword>
<feature type="transmembrane region" description="Helical" evidence="2">
    <location>
        <begin position="12"/>
        <end position="35"/>
    </location>
</feature>
<sequence>MINIRPTSARRMAGFTLIELMIVVVIVAILAAIAYPSYTRYVQRTNESAAQGQIMELASALEAHRAKNFSYAGASINALAPELDGSEHYRAELALGAGNQSYTITATPSSKVMSGMDILTYSSAGEASWE</sequence>
<accession>A0ABU5BZI5</accession>
<dbReference type="SUPFAM" id="SSF54523">
    <property type="entry name" value="Pili subunits"/>
    <property type="match status" value="1"/>
</dbReference>
<dbReference type="PANTHER" id="PTHR30093:SF47">
    <property type="entry name" value="TYPE IV PILUS NON-CORE MINOR PILIN PILE"/>
    <property type="match status" value="1"/>
</dbReference>
<dbReference type="InterPro" id="IPR012902">
    <property type="entry name" value="N_methyl_site"/>
</dbReference>
<dbReference type="PROSITE" id="PS00409">
    <property type="entry name" value="PROKAR_NTER_METHYL"/>
    <property type="match status" value="1"/>
</dbReference>
<dbReference type="Proteomes" id="UP001281217">
    <property type="component" value="Unassembled WGS sequence"/>
</dbReference>
<keyword evidence="1" id="KW-0488">Methylation</keyword>
<dbReference type="NCBIfam" id="TIGR02532">
    <property type="entry name" value="IV_pilin_GFxxxE"/>
    <property type="match status" value="1"/>
</dbReference>
<dbReference type="Pfam" id="PF07963">
    <property type="entry name" value="N_methyl"/>
    <property type="match status" value="1"/>
</dbReference>
<name>A0ABU5BZI5_9GAMM</name>
<dbReference type="PRINTS" id="PR00813">
    <property type="entry name" value="BCTERIALGSPG"/>
</dbReference>
<keyword evidence="4" id="KW-1185">Reference proteome</keyword>
<dbReference type="PANTHER" id="PTHR30093">
    <property type="entry name" value="GENERAL SECRETION PATHWAY PROTEIN G"/>
    <property type="match status" value="1"/>
</dbReference>
<proteinExistence type="predicted"/>
<dbReference type="RefSeq" id="WP_320331685.1">
    <property type="nucleotide sequence ID" value="NZ_JAVRDO010000007.1"/>
</dbReference>
<dbReference type="InterPro" id="IPR000983">
    <property type="entry name" value="Bac_GSPG_pilin"/>
</dbReference>
<dbReference type="InterPro" id="IPR031982">
    <property type="entry name" value="PilE-like"/>
</dbReference>
<evidence type="ECO:0000256" key="1">
    <source>
        <dbReference type="ARBA" id="ARBA00022481"/>
    </source>
</evidence>
<evidence type="ECO:0000313" key="3">
    <source>
        <dbReference type="EMBL" id="MDX9688170.1"/>
    </source>
</evidence>